<dbReference type="EMBL" id="QKYN01000072">
    <property type="protein sequence ID" value="RAG84091.1"/>
    <property type="molecule type" value="Genomic_DNA"/>
</dbReference>
<evidence type="ECO:0000256" key="2">
    <source>
        <dbReference type="SAM" id="MobiDB-lite"/>
    </source>
</evidence>
<keyword evidence="3" id="KW-1133">Transmembrane helix</keyword>
<evidence type="ECO:0000313" key="6">
    <source>
        <dbReference type="EMBL" id="RAG84091.1"/>
    </source>
</evidence>
<keyword evidence="3" id="KW-0812">Transmembrane</keyword>
<dbReference type="InterPro" id="IPR027381">
    <property type="entry name" value="LytR/CpsA/Psr_C"/>
</dbReference>
<reference evidence="6 7" key="1">
    <citation type="submission" date="2018-06" db="EMBL/GenBank/DDBJ databases">
        <title>Streptacidiphilus pinicola sp. nov., isolated from pine grove soil.</title>
        <authorList>
            <person name="Roh S.G."/>
            <person name="Park S."/>
            <person name="Kim M.-K."/>
            <person name="Yun B.-R."/>
            <person name="Park J."/>
            <person name="Kim M.J."/>
            <person name="Kim Y.S."/>
            <person name="Kim S.B."/>
        </authorList>
    </citation>
    <scope>NUCLEOTIDE SEQUENCE [LARGE SCALE GENOMIC DNA]</scope>
    <source>
        <strain evidence="6 7">MMS16-CNU450</strain>
    </source>
</reference>
<feature type="domain" description="Cell envelope-related transcriptional attenuator" evidence="4">
    <location>
        <begin position="120"/>
        <end position="276"/>
    </location>
</feature>
<evidence type="ECO:0000259" key="5">
    <source>
        <dbReference type="Pfam" id="PF13399"/>
    </source>
</evidence>
<organism evidence="6 7">
    <name type="scientific">Streptacidiphilus pinicola</name>
    <dbReference type="NCBI Taxonomy" id="2219663"/>
    <lineage>
        <taxon>Bacteria</taxon>
        <taxon>Bacillati</taxon>
        <taxon>Actinomycetota</taxon>
        <taxon>Actinomycetes</taxon>
        <taxon>Kitasatosporales</taxon>
        <taxon>Streptomycetaceae</taxon>
        <taxon>Streptacidiphilus</taxon>
    </lineage>
</organism>
<feature type="region of interest" description="Disordered" evidence="2">
    <location>
        <begin position="478"/>
        <end position="500"/>
    </location>
</feature>
<dbReference type="Pfam" id="PF13399">
    <property type="entry name" value="LytR_C"/>
    <property type="match status" value="1"/>
</dbReference>
<gene>
    <name evidence="6" type="ORF">DN069_18810</name>
</gene>
<evidence type="ECO:0000256" key="1">
    <source>
        <dbReference type="ARBA" id="ARBA00006068"/>
    </source>
</evidence>
<evidence type="ECO:0000259" key="4">
    <source>
        <dbReference type="Pfam" id="PF03816"/>
    </source>
</evidence>
<dbReference type="RefSeq" id="WP_111502257.1">
    <property type="nucleotide sequence ID" value="NZ_QKYN01000072.1"/>
</dbReference>
<comment type="caution">
    <text evidence="6">The sequence shown here is derived from an EMBL/GenBank/DDBJ whole genome shotgun (WGS) entry which is preliminary data.</text>
</comment>
<dbReference type="InterPro" id="IPR004474">
    <property type="entry name" value="LytR_CpsA_psr"/>
</dbReference>
<accession>A0A2X0IL78</accession>
<feature type="region of interest" description="Disordered" evidence="2">
    <location>
        <begin position="359"/>
        <end position="384"/>
    </location>
</feature>
<dbReference type="NCBIfam" id="TIGR00350">
    <property type="entry name" value="lytR_cpsA_psr"/>
    <property type="match status" value="1"/>
</dbReference>
<keyword evidence="7" id="KW-1185">Reference proteome</keyword>
<evidence type="ECO:0000256" key="3">
    <source>
        <dbReference type="SAM" id="Phobius"/>
    </source>
</evidence>
<dbReference type="InterPro" id="IPR050922">
    <property type="entry name" value="LytR/CpsA/Psr_CW_biosynth"/>
</dbReference>
<feature type="compositionally biased region" description="Low complexity" evidence="2">
    <location>
        <begin position="365"/>
        <end position="384"/>
    </location>
</feature>
<dbReference type="Proteomes" id="UP000248889">
    <property type="component" value="Unassembled WGS sequence"/>
</dbReference>
<protein>
    <submittedName>
        <fullName evidence="6">LytR family transcriptional regulator</fullName>
    </submittedName>
</protein>
<evidence type="ECO:0000313" key="7">
    <source>
        <dbReference type="Proteomes" id="UP000248889"/>
    </source>
</evidence>
<feature type="transmembrane region" description="Helical" evidence="3">
    <location>
        <begin position="46"/>
        <end position="66"/>
    </location>
</feature>
<dbReference type="Gene3D" id="3.30.70.2390">
    <property type="match status" value="1"/>
</dbReference>
<keyword evidence="3" id="KW-0472">Membrane</keyword>
<feature type="region of interest" description="Disordered" evidence="2">
    <location>
        <begin position="1"/>
        <end position="42"/>
    </location>
</feature>
<dbReference type="AlphaFoldDB" id="A0A2X0IL78"/>
<feature type="compositionally biased region" description="Basic residues" evidence="2">
    <location>
        <begin position="33"/>
        <end position="42"/>
    </location>
</feature>
<dbReference type="Gene3D" id="3.40.630.190">
    <property type="entry name" value="LCP protein"/>
    <property type="match status" value="1"/>
</dbReference>
<proteinExistence type="inferred from homology"/>
<comment type="similarity">
    <text evidence="1">Belongs to the LytR/CpsA/Psr (LCP) family.</text>
</comment>
<sequence>MTLEDSNGGRAAARRAARGKSAPNGPSLPNGAGRRKQKPKQRAKRIAMGVSGFVILVAAAGCAWVYQLDSNIQHSALDTGTQPQKGKVIPGALNIMVIGSDTRNAAADSSIGGQDYSLPHADVEMLVHVSADHQNATVMSIPRDTDVQIPPCKDSKGVTHTFGTHDQITNSLNYGPGCTVSAVNALTGVHIDHFMVVDFAGVVNMSDAVGGVQVCVNHNVYDPGSHLKLSTGTHTLVGQGALAFMRSRHAFGTGSDVDRTQTQHIYLSALIHKMKSASTLADPTNVFSLAEAASHAFIVDNDLSGVTNLISLANTMGGIPTNHITFATMPTAADPYNPNAWLVPGPGAQDLFDAIANDQSLSGGSSAPKPTASSTASATPTVDPSTVEVHVLNGTGVTGRAAAVGSELTGKGYSNTVVEHTSPGVVSASKVEYSTADPQYKREAQQVAAALGLPSSSLTTASGITTVHVVVGPDLKVGSGSGSKPPADVSKATAGAHTENAGDTVKCAQATPFPLGGLPASAAAYQGLTVEQAYALATKNGIPDSDKVK</sequence>
<dbReference type="PANTHER" id="PTHR33392">
    <property type="entry name" value="POLYISOPRENYL-TEICHOIC ACID--PEPTIDOGLYCAN TEICHOIC ACID TRANSFERASE TAGU"/>
    <property type="match status" value="1"/>
</dbReference>
<dbReference type="OrthoDB" id="9782542at2"/>
<dbReference type="Pfam" id="PF03816">
    <property type="entry name" value="LytR_cpsA_psr"/>
    <property type="match status" value="1"/>
</dbReference>
<feature type="domain" description="LytR/CpsA/Psr regulator C-terminal" evidence="5">
    <location>
        <begin position="386"/>
        <end position="474"/>
    </location>
</feature>
<dbReference type="PANTHER" id="PTHR33392:SF6">
    <property type="entry name" value="POLYISOPRENYL-TEICHOIC ACID--PEPTIDOGLYCAN TEICHOIC ACID TRANSFERASE TAGU"/>
    <property type="match status" value="1"/>
</dbReference>
<name>A0A2X0IL78_9ACTN</name>